<protein>
    <submittedName>
        <fullName evidence="2">Uncharacterized protein</fullName>
    </submittedName>
</protein>
<evidence type="ECO:0000256" key="1">
    <source>
        <dbReference type="SAM" id="MobiDB-lite"/>
    </source>
</evidence>
<evidence type="ECO:0000313" key="3">
    <source>
        <dbReference type="Proteomes" id="UP001610446"/>
    </source>
</evidence>
<gene>
    <name evidence="2" type="ORF">BJY01DRAFT_151187</name>
</gene>
<keyword evidence="3" id="KW-1185">Reference proteome</keyword>
<feature type="region of interest" description="Disordered" evidence="1">
    <location>
        <begin position="1"/>
        <end position="26"/>
    </location>
</feature>
<organism evidence="2 3">
    <name type="scientific">Aspergillus pseudoustus</name>
    <dbReference type="NCBI Taxonomy" id="1810923"/>
    <lineage>
        <taxon>Eukaryota</taxon>
        <taxon>Fungi</taxon>
        <taxon>Dikarya</taxon>
        <taxon>Ascomycota</taxon>
        <taxon>Pezizomycotina</taxon>
        <taxon>Eurotiomycetes</taxon>
        <taxon>Eurotiomycetidae</taxon>
        <taxon>Eurotiales</taxon>
        <taxon>Aspergillaceae</taxon>
        <taxon>Aspergillus</taxon>
        <taxon>Aspergillus subgen. Nidulantes</taxon>
    </lineage>
</organism>
<comment type="caution">
    <text evidence="2">The sequence shown here is derived from an EMBL/GenBank/DDBJ whole genome shotgun (WGS) entry which is preliminary data.</text>
</comment>
<dbReference type="Proteomes" id="UP001610446">
    <property type="component" value="Unassembled WGS sequence"/>
</dbReference>
<evidence type="ECO:0000313" key="2">
    <source>
        <dbReference type="EMBL" id="KAL2826038.1"/>
    </source>
</evidence>
<dbReference type="Pfam" id="PF20354">
    <property type="entry name" value="DUF6649"/>
    <property type="match status" value="1"/>
</dbReference>
<sequence>MAAQQSEVGVHGTKRPAEGELDDQPLAKKFGRLRIGPLAMVRSPAGREVQARPNLKSSRVEDAMLLDDTKHTVYIHDLEQELEETEFLQGGLTILPGLSDRLSMSKMLVSSTKPQCNEIVLYREPESLSIPKDKDPVRRALIETRERARLGHSRHWRDVGEGVEPQAAGQTGKSSKTNFDQFDIMDVDMEIGI</sequence>
<proteinExistence type="predicted"/>
<name>A0ABR4IE75_9EURO</name>
<reference evidence="2 3" key="1">
    <citation type="submission" date="2024-07" db="EMBL/GenBank/DDBJ databases">
        <title>Section-level genome sequencing and comparative genomics of Aspergillus sections Usti and Cavernicolus.</title>
        <authorList>
            <consortium name="Lawrence Berkeley National Laboratory"/>
            <person name="Nybo J.L."/>
            <person name="Vesth T.C."/>
            <person name="Theobald S."/>
            <person name="Frisvad J.C."/>
            <person name="Larsen T.O."/>
            <person name="Kjaerboelling I."/>
            <person name="Rothschild-Mancinelli K."/>
            <person name="Lyhne E.K."/>
            <person name="Kogle M.E."/>
            <person name="Barry K."/>
            <person name="Clum A."/>
            <person name="Na H."/>
            <person name="Ledsgaard L."/>
            <person name="Lin J."/>
            <person name="Lipzen A."/>
            <person name="Kuo A."/>
            <person name="Riley R."/>
            <person name="Mondo S."/>
            <person name="Labutti K."/>
            <person name="Haridas S."/>
            <person name="Pangalinan J."/>
            <person name="Salamov A.A."/>
            <person name="Simmons B.A."/>
            <person name="Magnuson J.K."/>
            <person name="Chen J."/>
            <person name="Drula E."/>
            <person name="Henrissat B."/>
            <person name="Wiebenga A."/>
            <person name="Lubbers R.J."/>
            <person name="Gomes A.C."/>
            <person name="Makela M.R."/>
            <person name="Stajich J."/>
            <person name="Grigoriev I.V."/>
            <person name="Mortensen U.H."/>
            <person name="De Vries R.P."/>
            <person name="Baker S.E."/>
            <person name="Andersen M.R."/>
        </authorList>
    </citation>
    <scope>NUCLEOTIDE SEQUENCE [LARGE SCALE GENOMIC DNA]</scope>
    <source>
        <strain evidence="2 3">CBS 123904</strain>
    </source>
</reference>
<dbReference type="InterPro" id="IPR046591">
    <property type="entry name" value="DUF6649"/>
</dbReference>
<dbReference type="EMBL" id="JBFXLU010000460">
    <property type="protein sequence ID" value="KAL2826038.1"/>
    <property type="molecule type" value="Genomic_DNA"/>
</dbReference>
<accession>A0ABR4IE75</accession>